<evidence type="ECO:0000313" key="1">
    <source>
        <dbReference type="EMBL" id="CZT07025.1"/>
    </source>
</evidence>
<sequence>MIFMNSGISESVAEDARASLDAQVARLQAEGKLEPGKSSHEQLKWTPETIAAAQAFQTTVDLTPLKNLAVTAKQEDIQWGMPIIYSDVLPDPLKYDKSGPGKGVIGILALGTVQLPESGDSGEAEIESGSAAFFLESDSVTAMDRDYVQKFCATGQTCS</sequence>
<dbReference type="AlphaFoldDB" id="A0A1E1L929"/>
<gene>
    <name evidence="1" type="ORF">RAG0_12615</name>
</gene>
<dbReference type="OrthoDB" id="3436111at2759"/>
<keyword evidence="2" id="KW-1185">Reference proteome</keyword>
<reference evidence="2" key="1">
    <citation type="submission" date="2016-03" db="EMBL/GenBank/DDBJ databases">
        <authorList>
            <person name="Guldener U."/>
        </authorList>
    </citation>
    <scope>NUCLEOTIDE SEQUENCE [LARGE SCALE GENOMIC DNA]</scope>
    <source>
        <strain evidence="2">04CH-RAC-A.6.1</strain>
    </source>
</reference>
<proteinExistence type="predicted"/>
<organism evidence="1 2">
    <name type="scientific">Rhynchosporium agropyri</name>
    <dbReference type="NCBI Taxonomy" id="914238"/>
    <lineage>
        <taxon>Eukaryota</taxon>
        <taxon>Fungi</taxon>
        <taxon>Dikarya</taxon>
        <taxon>Ascomycota</taxon>
        <taxon>Pezizomycotina</taxon>
        <taxon>Leotiomycetes</taxon>
        <taxon>Helotiales</taxon>
        <taxon>Ploettnerulaceae</taxon>
        <taxon>Rhynchosporium</taxon>
    </lineage>
</organism>
<dbReference type="Proteomes" id="UP000178912">
    <property type="component" value="Unassembled WGS sequence"/>
</dbReference>
<accession>A0A1E1L929</accession>
<protein>
    <submittedName>
        <fullName evidence="1">Uncharacterized protein</fullName>
    </submittedName>
</protein>
<evidence type="ECO:0000313" key="2">
    <source>
        <dbReference type="Proteomes" id="UP000178912"/>
    </source>
</evidence>
<dbReference type="EMBL" id="FJUX01000091">
    <property type="protein sequence ID" value="CZT07025.1"/>
    <property type="molecule type" value="Genomic_DNA"/>
</dbReference>
<name>A0A1E1L929_9HELO</name>